<feature type="region of interest" description="Disordered" evidence="1">
    <location>
        <begin position="1"/>
        <end position="25"/>
    </location>
</feature>
<accession>A0A1M5KUV6</accession>
<dbReference type="Proteomes" id="UP000184212">
    <property type="component" value="Unassembled WGS sequence"/>
</dbReference>
<proteinExistence type="predicted"/>
<evidence type="ECO:0000313" key="2">
    <source>
        <dbReference type="EMBL" id="SHG56309.1"/>
    </source>
</evidence>
<evidence type="ECO:0000256" key="1">
    <source>
        <dbReference type="SAM" id="MobiDB-lite"/>
    </source>
</evidence>
<keyword evidence="3" id="KW-1185">Reference proteome</keyword>
<dbReference type="AlphaFoldDB" id="A0A1M5KUV6"/>
<reference evidence="2 3" key="1">
    <citation type="submission" date="2016-11" db="EMBL/GenBank/DDBJ databases">
        <authorList>
            <person name="Jaros S."/>
            <person name="Januszkiewicz K."/>
            <person name="Wedrychowicz H."/>
        </authorList>
    </citation>
    <scope>NUCLEOTIDE SEQUENCE [LARGE SCALE GENOMIC DNA]</scope>
    <source>
        <strain evidence="2 3">DSM 24574</strain>
    </source>
</reference>
<gene>
    <name evidence="2" type="ORF">SAMN04488109_0840</name>
</gene>
<dbReference type="EMBL" id="FQWQ01000001">
    <property type="protein sequence ID" value="SHG56309.1"/>
    <property type="molecule type" value="Genomic_DNA"/>
</dbReference>
<sequence>MPPAGKLAQHPKPTHRAETQNQEATYAAPWPRIKYNNGWLVFTS</sequence>
<organism evidence="2 3">
    <name type="scientific">Chryseolinea serpens</name>
    <dbReference type="NCBI Taxonomy" id="947013"/>
    <lineage>
        <taxon>Bacteria</taxon>
        <taxon>Pseudomonadati</taxon>
        <taxon>Bacteroidota</taxon>
        <taxon>Cytophagia</taxon>
        <taxon>Cytophagales</taxon>
        <taxon>Fulvivirgaceae</taxon>
        <taxon>Chryseolinea</taxon>
    </lineage>
</organism>
<name>A0A1M5KUV6_9BACT</name>
<protein>
    <submittedName>
        <fullName evidence="2">Uncharacterized protein</fullName>
    </submittedName>
</protein>
<evidence type="ECO:0000313" key="3">
    <source>
        <dbReference type="Proteomes" id="UP000184212"/>
    </source>
</evidence>